<dbReference type="EMBL" id="PXYK01000009">
    <property type="protein sequence ID" value="PSJ60554.1"/>
    <property type="molecule type" value="Genomic_DNA"/>
</dbReference>
<name>A0A2P7SDH8_9HYPH</name>
<comment type="caution">
    <text evidence="1">The sequence shown here is derived from an EMBL/GenBank/DDBJ whole genome shotgun (WGS) entry which is preliminary data.</text>
</comment>
<organism evidence="1 2">
    <name type="scientific">Kumtagia ephedrae</name>
    <dbReference type="NCBI Taxonomy" id="2116701"/>
    <lineage>
        <taxon>Bacteria</taxon>
        <taxon>Pseudomonadati</taxon>
        <taxon>Pseudomonadota</taxon>
        <taxon>Alphaproteobacteria</taxon>
        <taxon>Hyphomicrobiales</taxon>
        <taxon>Phyllobacteriaceae</taxon>
        <taxon>Kumtagia</taxon>
    </lineage>
</organism>
<proteinExistence type="predicted"/>
<dbReference type="AlphaFoldDB" id="A0A2P7SDH8"/>
<protein>
    <submittedName>
        <fullName evidence="1">Uncharacterized protein</fullName>
    </submittedName>
</protein>
<accession>A0A2P7SDH8</accession>
<reference evidence="1 2" key="1">
    <citation type="submission" date="2018-03" db="EMBL/GenBank/DDBJ databases">
        <title>The draft genome of Mesorhizobium sp. 6GN-30.</title>
        <authorList>
            <person name="Liu L."/>
            <person name="Li L."/>
            <person name="Wang T."/>
            <person name="Zhang X."/>
            <person name="Liang L."/>
        </authorList>
    </citation>
    <scope>NUCLEOTIDE SEQUENCE [LARGE SCALE GENOMIC DNA]</scope>
    <source>
        <strain evidence="1 2">6GN30</strain>
    </source>
</reference>
<sequence>MRVGANLPGADSLLPYCPTALLPYCPTALLPYCPTALLPYCPTALPAPASAAPLHPAPP</sequence>
<dbReference type="Proteomes" id="UP000241229">
    <property type="component" value="Unassembled WGS sequence"/>
</dbReference>
<evidence type="ECO:0000313" key="2">
    <source>
        <dbReference type="Proteomes" id="UP000241229"/>
    </source>
</evidence>
<evidence type="ECO:0000313" key="1">
    <source>
        <dbReference type="EMBL" id="PSJ60554.1"/>
    </source>
</evidence>
<keyword evidence="2" id="KW-1185">Reference proteome</keyword>
<gene>
    <name evidence="1" type="ORF">C7I84_11295</name>
</gene>